<reference evidence="2 3" key="1">
    <citation type="submission" date="2024-06" db="EMBL/GenBank/DDBJ databases">
        <title>Pontibacter populi HYL7-15.</title>
        <authorList>
            <person name="Kim M.K."/>
        </authorList>
    </citation>
    <scope>NUCLEOTIDE SEQUENCE [LARGE SCALE GENOMIC DNA]</scope>
    <source>
        <strain evidence="2 3">HYL7-15</strain>
    </source>
</reference>
<organism evidence="2 3">
    <name type="scientific">Pontibacter populi</name>
    <dbReference type="NCBI Taxonomy" id="890055"/>
    <lineage>
        <taxon>Bacteria</taxon>
        <taxon>Pseudomonadati</taxon>
        <taxon>Bacteroidota</taxon>
        <taxon>Cytophagia</taxon>
        <taxon>Cytophagales</taxon>
        <taxon>Hymenobacteraceae</taxon>
        <taxon>Pontibacter</taxon>
    </lineage>
</organism>
<dbReference type="InterPro" id="IPR037401">
    <property type="entry name" value="SnoaL-like"/>
</dbReference>
<dbReference type="InterPro" id="IPR032710">
    <property type="entry name" value="NTF2-like_dom_sf"/>
</dbReference>
<gene>
    <name evidence="2" type="ORF">ABS362_15420</name>
</gene>
<accession>A0ABV1RX02</accession>
<proteinExistence type="predicted"/>
<name>A0ABV1RX02_9BACT</name>
<dbReference type="RefSeq" id="WP_350413459.1">
    <property type="nucleotide sequence ID" value="NZ_JBEOKT010000016.1"/>
</dbReference>
<dbReference type="Gene3D" id="3.10.450.50">
    <property type="match status" value="1"/>
</dbReference>
<feature type="domain" description="SnoaL-like" evidence="1">
    <location>
        <begin position="10"/>
        <end position="121"/>
    </location>
</feature>
<keyword evidence="3" id="KW-1185">Reference proteome</keyword>
<dbReference type="Pfam" id="PF12680">
    <property type="entry name" value="SnoaL_2"/>
    <property type="match status" value="1"/>
</dbReference>
<evidence type="ECO:0000313" key="3">
    <source>
        <dbReference type="Proteomes" id="UP001476807"/>
    </source>
</evidence>
<sequence length="127" mass="14429">MPNSTIQQTIENYIKAYNNFDVDGMVEQIHPDVQFDNVSNNEKMLSIKGLEAFKAQALKATQLFTEREQKIRQLTITDNTAEAEIDYTAILAIDLPNGMKAGDKLELEVKSVFTIQDDKIIKLQDYS</sequence>
<dbReference type="EMBL" id="JBEOKT010000016">
    <property type="protein sequence ID" value="MER2998944.1"/>
    <property type="molecule type" value="Genomic_DNA"/>
</dbReference>
<comment type="caution">
    <text evidence="2">The sequence shown here is derived from an EMBL/GenBank/DDBJ whole genome shotgun (WGS) entry which is preliminary data.</text>
</comment>
<dbReference type="Proteomes" id="UP001476807">
    <property type="component" value="Unassembled WGS sequence"/>
</dbReference>
<protein>
    <submittedName>
        <fullName evidence="2">Nuclear transport factor 2 family protein</fullName>
    </submittedName>
</protein>
<evidence type="ECO:0000313" key="2">
    <source>
        <dbReference type="EMBL" id="MER2998944.1"/>
    </source>
</evidence>
<evidence type="ECO:0000259" key="1">
    <source>
        <dbReference type="Pfam" id="PF12680"/>
    </source>
</evidence>
<dbReference type="SUPFAM" id="SSF54427">
    <property type="entry name" value="NTF2-like"/>
    <property type="match status" value="1"/>
</dbReference>